<sequence>MAICKYFLQGRCSYGAQCRNEHSYSSENRHPNVFATPQKAVSFGGGTSGSATSPINYGTLKRTCDEEVRLTQGGKQWPFSCFCPLKETGNIPEIDDLSPEELRFDAYTAQNQNNFDAYKNKFEQLKKDYEDKKSRLMNLDVKGLQNLLSRQSYGGAQSVFGSSNPQTPNPFQSPGSVFGSNANQSPKPFAQTSLFGQATTPQKSIFGGSSLATNPPSGLFASATTTAQPVFGQTAPLFAQKSSFGQSSNLFGQQSTSLFSQAQAQGTSSVFGQSAQPSLFGQSTFGQQPAQTGSLFGQSATFGQQTSAPQPSTFGQSNLFSQTTQPASVFGQSAPFSQPAATTAQSSNIFGQSTNSIFGQASTATSTSTGSLFGQSPAFSQQTNLFGQTAPSVFGQPPSNSNNSLRARVCSASRRPVRSARSPFSAKVPHSRQPRRASLARHQPLLPKAPRLRSAARPQPPPRSARHQARSRRRSPPRSPLRDCLPQPLPIRPRSRPPALPAPPRSAMCPRSPSRPRSNPRPPLCSSRSRSLPRRSPACLLRRR</sequence>
<comment type="function">
    <text evidence="6">Required for the export of mRNAs containing poly(A) tails from the nucleus into the cytoplasm.</text>
</comment>
<evidence type="ECO:0000256" key="2">
    <source>
        <dbReference type="ARBA" id="ARBA00022723"/>
    </source>
</evidence>
<gene>
    <name evidence="13" type="ORF">CLODIP_2_CD09534</name>
</gene>
<feature type="coiled-coil region" evidence="10">
    <location>
        <begin position="115"/>
        <end position="142"/>
    </location>
</feature>
<dbReference type="SMART" id="SM00356">
    <property type="entry name" value="ZnF_C3H1"/>
    <property type="match status" value="1"/>
</dbReference>
<accession>A0A8S1E0F7</accession>
<keyword evidence="10" id="KW-0175">Coiled coil</keyword>
<dbReference type="GO" id="GO:0005643">
    <property type="term" value="C:nuclear pore"/>
    <property type="evidence" value="ECO:0007669"/>
    <property type="project" value="UniProtKB-ARBA"/>
</dbReference>
<dbReference type="OrthoDB" id="20729at2759"/>
<evidence type="ECO:0000256" key="1">
    <source>
        <dbReference type="ARBA" id="ARBA00004335"/>
    </source>
</evidence>
<evidence type="ECO:0000256" key="8">
    <source>
        <dbReference type="ARBA" id="ARBA00042384"/>
    </source>
</evidence>
<feature type="compositionally biased region" description="Pro residues" evidence="11">
    <location>
        <begin position="487"/>
        <end position="504"/>
    </location>
</feature>
<evidence type="ECO:0000256" key="10">
    <source>
        <dbReference type="SAM" id="Coils"/>
    </source>
</evidence>
<dbReference type="GO" id="GO:0031965">
    <property type="term" value="C:nuclear membrane"/>
    <property type="evidence" value="ECO:0007669"/>
    <property type="project" value="UniProtKB-SubCell"/>
</dbReference>
<proteinExistence type="predicted"/>
<evidence type="ECO:0000256" key="11">
    <source>
        <dbReference type="SAM" id="MobiDB-lite"/>
    </source>
</evidence>
<evidence type="ECO:0000256" key="4">
    <source>
        <dbReference type="ARBA" id="ARBA00022833"/>
    </source>
</evidence>
<feature type="region of interest" description="Disordered" evidence="11">
    <location>
        <begin position="300"/>
        <end position="319"/>
    </location>
</feature>
<feature type="compositionally biased region" description="Low complexity" evidence="11">
    <location>
        <begin position="524"/>
        <end position="544"/>
    </location>
</feature>
<dbReference type="Pfam" id="PF18044">
    <property type="entry name" value="zf-CCCH_4"/>
    <property type="match status" value="1"/>
</dbReference>
<organism evidence="13 14">
    <name type="scientific">Cloeon dipterum</name>
    <dbReference type="NCBI Taxonomy" id="197152"/>
    <lineage>
        <taxon>Eukaryota</taxon>
        <taxon>Metazoa</taxon>
        <taxon>Ecdysozoa</taxon>
        <taxon>Arthropoda</taxon>
        <taxon>Hexapoda</taxon>
        <taxon>Insecta</taxon>
        <taxon>Pterygota</taxon>
        <taxon>Palaeoptera</taxon>
        <taxon>Ephemeroptera</taxon>
        <taxon>Pisciforma</taxon>
        <taxon>Baetidae</taxon>
        <taxon>Cloeon</taxon>
    </lineage>
</organism>
<dbReference type="GO" id="GO:0008270">
    <property type="term" value="F:zinc ion binding"/>
    <property type="evidence" value="ECO:0007669"/>
    <property type="project" value="UniProtKB-KW"/>
</dbReference>
<dbReference type="InterPro" id="IPR000571">
    <property type="entry name" value="Znf_CCCH"/>
</dbReference>
<dbReference type="InterPro" id="IPR041367">
    <property type="entry name" value="Znf-CCCH_4"/>
</dbReference>
<evidence type="ECO:0000313" key="14">
    <source>
        <dbReference type="Proteomes" id="UP000494165"/>
    </source>
</evidence>
<keyword evidence="2 9" id="KW-0479">Metal-binding</keyword>
<feature type="zinc finger region" description="C3H1-type" evidence="9">
    <location>
        <begin position="1"/>
        <end position="25"/>
    </location>
</feature>
<dbReference type="EMBL" id="CADEPI010000425">
    <property type="protein sequence ID" value="CAB3385635.1"/>
    <property type="molecule type" value="Genomic_DNA"/>
</dbReference>
<evidence type="ECO:0000259" key="12">
    <source>
        <dbReference type="PROSITE" id="PS50103"/>
    </source>
</evidence>
<reference evidence="13 14" key="1">
    <citation type="submission" date="2020-04" db="EMBL/GenBank/DDBJ databases">
        <authorList>
            <person name="Alioto T."/>
            <person name="Alioto T."/>
            <person name="Gomez Garrido J."/>
        </authorList>
    </citation>
    <scope>NUCLEOTIDE SEQUENCE [LARGE SCALE GENOMIC DNA]</scope>
</reference>
<dbReference type="Proteomes" id="UP000494165">
    <property type="component" value="Unassembled WGS sequence"/>
</dbReference>
<evidence type="ECO:0000313" key="13">
    <source>
        <dbReference type="EMBL" id="CAB3385635.1"/>
    </source>
</evidence>
<dbReference type="Pfam" id="PF13634">
    <property type="entry name" value="Nucleoporin_FG"/>
    <property type="match status" value="1"/>
</dbReference>
<feature type="compositionally biased region" description="Basic residues" evidence="11">
    <location>
        <begin position="429"/>
        <end position="439"/>
    </location>
</feature>
<dbReference type="InterPro" id="IPR051767">
    <property type="entry name" value="Nucleoporin_NUP42"/>
</dbReference>
<evidence type="ECO:0000256" key="6">
    <source>
        <dbReference type="ARBA" id="ARBA00037262"/>
    </source>
</evidence>
<evidence type="ECO:0000256" key="5">
    <source>
        <dbReference type="ARBA" id="ARBA00023242"/>
    </source>
</evidence>
<keyword evidence="3 9" id="KW-0863">Zinc-finger</keyword>
<comment type="caution">
    <text evidence="13">The sequence shown here is derived from an EMBL/GenBank/DDBJ whole genome shotgun (WGS) entry which is preliminary data.</text>
</comment>
<evidence type="ECO:0000256" key="9">
    <source>
        <dbReference type="PROSITE-ProRule" id="PRU00723"/>
    </source>
</evidence>
<keyword evidence="14" id="KW-1185">Reference proteome</keyword>
<feature type="region of interest" description="Disordered" evidence="11">
    <location>
        <begin position="156"/>
        <end position="183"/>
    </location>
</feature>
<dbReference type="PANTHER" id="PTHR46527:SF1">
    <property type="entry name" value="NUCLEOPORIN NUP42"/>
    <property type="match status" value="1"/>
</dbReference>
<evidence type="ECO:0000256" key="3">
    <source>
        <dbReference type="ARBA" id="ARBA00022771"/>
    </source>
</evidence>
<feature type="compositionally biased region" description="Low complexity" evidence="11">
    <location>
        <begin position="505"/>
        <end position="517"/>
    </location>
</feature>
<name>A0A8S1E0F7_9INSE</name>
<feature type="compositionally biased region" description="Basic residues" evidence="11">
    <location>
        <begin position="464"/>
        <end position="476"/>
    </location>
</feature>
<dbReference type="Gene3D" id="4.10.1000.10">
    <property type="entry name" value="Zinc finger, CCCH-type"/>
    <property type="match status" value="1"/>
</dbReference>
<comment type="subcellular location">
    <subcellularLocation>
        <location evidence="1">Nucleus membrane</location>
        <topology evidence="1">Peripheral membrane protein</topology>
        <orientation evidence="1">Cytoplasmic side</orientation>
    </subcellularLocation>
</comment>
<evidence type="ECO:0000256" key="7">
    <source>
        <dbReference type="ARBA" id="ARBA00039886"/>
    </source>
</evidence>
<feature type="region of interest" description="Disordered" evidence="11">
    <location>
        <begin position="389"/>
        <end position="544"/>
    </location>
</feature>
<feature type="domain" description="C3H1-type" evidence="12">
    <location>
        <begin position="1"/>
        <end position="25"/>
    </location>
</feature>
<feature type="compositionally biased region" description="Polar residues" evidence="11">
    <location>
        <begin position="389"/>
        <end position="405"/>
    </location>
</feature>
<keyword evidence="4 9" id="KW-0862">Zinc</keyword>
<dbReference type="AlphaFoldDB" id="A0A8S1E0F7"/>
<dbReference type="PROSITE" id="PS50103">
    <property type="entry name" value="ZF_C3H1"/>
    <property type="match status" value="1"/>
</dbReference>
<protein>
    <recommendedName>
        <fullName evidence="7">Nucleoporin NUP42</fullName>
    </recommendedName>
    <alternativeName>
        <fullName evidence="8">Nucleoporin-like protein 2</fullName>
    </alternativeName>
</protein>
<dbReference type="PANTHER" id="PTHR46527">
    <property type="entry name" value="NUCLEOPORIN-LIKE PROTEIN 2"/>
    <property type="match status" value="1"/>
</dbReference>
<feature type="compositionally biased region" description="Low complexity" evidence="11">
    <location>
        <begin position="406"/>
        <end position="426"/>
    </location>
</feature>
<dbReference type="InterPro" id="IPR025574">
    <property type="entry name" value="Nucleoporin_FG_rpt"/>
</dbReference>
<keyword evidence="5" id="KW-0539">Nucleus</keyword>